<feature type="domain" description="CBM2" evidence="3">
    <location>
        <begin position="126"/>
        <end position="236"/>
    </location>
</feature>
<dbReference type="InterPro" id="IPR012291">
    <property type="entry name" value="CBM2_carb-bd_dom_sf"/>
</dbReference>
<dbReference type="AlphaFoldDB" id="A0A1H3M106"/>
<dbReference type="SUPFAM" id="SSF49384">
    <property type="entry name" value="Carbohydrate-binding domain"/>
    <property type="match status" value="1"/>
</dbReference>
<dbReference type="EMBL" id="FNPH01000003">
    <property type="protein sequence ID" value="SDY70437.1"/>
    <property type="molecule type" value="Genomic_DNA"/>
</dbReference>
<dbReference type="SMART" id="SM00637">
    <property type="entry name" value="CBD_II"/>
    <property type="match status" value="1"/>
</dbReference>
<name>A0A1H3M106_9ACTN</name>
<dbReference type="Proteomes" id="UP000242415">
    <property type="component" value="Unassembled WGS sequence"/>
</dbReference>
<gene>
    <name evidence="4" type="ORF">SAMN05444365_103189</name>
</gene>
<evidence type="ECO:0000313" key="4">
    <source>
        <dbReference type="EMBL" id="SDY70437.1"/>
    </source>
</evidence>
<dbReference type="InterPro" id="IPR008965">
    <property type="entry name" value="CBM2/CBM3_carb-bd_dom_sf"/>
</dbReference>
<feature type="region of interest" description="Disordered" evidence="1">
    <location>
        <begin position="57"/>
        <end position="132"/>
    </location>
</feature>
<dbReference type="RefSeq" id="WP_139307230.1">
    <property type="nucleotide sequence ID" value="NZ_FNPH01000003.1"/>
</dbReference>
<feature type="transmembrane region" description="Helical" evidence="2">
    <location>
        <begin position="19"/>
        <end position="37"/>
    </location>
</feature>
<evidence type="ECO:0000313" key="5">
    <source>
        <dbReference type="Proteomes" id="UP000242415"/>
    </source>
</evidence>
<keyword evidence="2" id="KW-0472">Membrane</keyword>
<sequence>MARHASQRGVESPQSRSSLALGVVIALIIGAGVWAVFHGRGIAPPMLIVQPAAALSAPPENLPASDPVTPGPTPSRTGSPSPSASPSRPPSPAPSASRSGPVARPGTPLPVRPATSAAPPPAPTRGAAPQPDFRARYSVTSDWYGGFVAAVDVTNRGAAGGRFELRLTYPRDVRITVRQYWGDVTASASGRTLVFTSKQPLTGGAALQLGFRADRSTRRAVAPTSCTVNGVPCELS</sequence>
<proteinExistence type="predicted"/>
<keyword evidence="2" id="KW-0812">Transmembrane</keyword>
<dbReference type="InterPro" id="IPR001919">
    <property type="entry name" value="CBD2"/>
</dbReference>
<reference evidence="5" key="1">
    <citation type="submission" date="2016-10" db="EMBL/GenBank/DDBJ databases">
        <authorList>
            <person name="Varghese N."/>
            <person name="Submissions S."/>
        </authorList>
    </citation>
    <scope>NUCLEOTIDE SEQUENCE [LARGE SCALE GENOMIC DNA]</scope>
    <source>
        <strain evidence="5">DSM 45245</strain>
    </source>
</reference>
<evidence type="ECO:0000259" key="3">
    <source>
        <dbReference type="PROSITE" id="PS51173"/>
    </source>
</evidence>
<dbReference type="GO" id="GO:0005975">
    <property type="term" value="P:carbohydrate metabolic process"/>
    <property type="evidence" value="ECO:0007669"/>
    <property type="project" value="InterPro"/>
</dbReference>
<dbReference type="Pfam" id="PF00553">
    <property type="entry name" value="CBM_2"/>
    <property type="match status" value="1"/>
</dbReference>
<protein>
    <submittedName>
        <fullName evidence="4">Cellulose binding domain-containing protein</fullName>
    </submittedName>
</protein>
<accession>A0A1H3M106</accession>
<keyword evidence="2" id="KW-1133">Transmembrane helix</keyword>
<evidence type="ECO:0000256" key="2">
    <source>
        <dbReference type="SAM" id="Phobius"/>
    </source>
</evidence>
<dbReference type="STRING" id="405436.SAMN05444365_103189"/>
<dbReference type="OrthoDB" id="3297112at2"/>
<dbReference type="GO" id="GO:0030247">
    <property type="term" value="F:polysaccharide binding"/>
    <property type="evidence" value="ECO:0007669"/>
    <property type="project" value="UniProtKB-UniRule"/>
</dbReference>
<dbReference type="GO" id="GO:0004553">
    <property type="term" value="F:hydrolase activity, hydrolyzing O-glycosyl compounds"/>
    <property type="evidence" value="ECO:0007669"/>
    <property type="project" value="InterPro"/>
</dbReference>
<keyword evidence="5" id="KW-1185">Reference proteome</keyword>
<evidence type="ECO:0000256" key="1">
    <source>
        <dbReference type="SAM" id="MobiDB-lite"/>
    </source>
</evidence>
<organism evidence="4 5">
    <name type="scientific">Micromonospora pattaloongensis</name>
    <dbReference type="NCBI Taxonomy" id="405436"/>
    <lineage>
        <taxon>Bacteria</taxon>
        <taxon>Bacillati</taxon>
        <taxon>Actinomycetota</taxon>
        <taxon>Actinomycetes</taxon>
        <taxon>Micromonosporales</taxon>
        <taxon>Micromonosporaceae</taxon>
        <taxon>Micromonospora</taxon>
    </lineage>
</organism>
<dbReference type="Gene3D" id="2.60.40.290">
    <property type="match status" value="1"/>
</dbReference>
<feature type="compositionally biased region" description="Low complexity" evidence="1">
    <location>
        <begin position="74"/>
        <end position="86"/>
    </location>
</feature>
<dbReference type="PROSITE" id="PS51173">
    <property type="entry name" value="CBM2"/>
    <property type="match status" value="1"/>
</dbReference>
<feature type="compositionally biased region" description="Low complexity" evidence="1">
    <location>
        <begin position="94"/>
        <end position="105"/>
    </location>
</feature>